<evidence type="ECO:0000313" key="13">
    <source>
        <dbReference type="Proteomes" id="UP000001074"/>
    </source>
</evidence>
<keyword evidence="7" id="KW-0227">DNA damage</keyword>
<dbReference type="InterPro" id="IPR037381">
    <property type="entry name" value="RFWD3"/>
</dbReference>
<dbReference type="GeneTree" id="ENSGT00390000008931"/>
<evidence type="ECO:0000313" key="12">
    <source>
        <dbReference type="Ensembl" id="ENSMLUP00000001097.2"/>
    </source>
</evidence>
<name>L7N105_MYOLU</name>
<dbReference type="GO" id="GO:0016567">
    <property type="term" value="P:protein ubiquitination"/>
    <property type="evidence" value="ECO:0007669"/>
    <property type="project" value="InterPro"/>
</dbReference>
<feature type="domain" description="E3 ubiquitin-protein ligase RFWD3-like WD40" evidence="11">
    <location>
        <begin position="115"/>
        <end position="262"/>
    </location>
</feature>
<evidence type="ECO:0000256" key="6">
    <source>
        <dbReference type="ARBA" id="ARBA00022737"/>
    </source>
</evidence>
<dbReference type="PANTHER" id="PTHR16047:SF7">
    <property type="entry name" value="E3 UBIQUITIN-PROTEIN LIGASE RFWD3"/>
    <property type="match status" value="1"/>
</dbReference>
<protein>
    <submittedName>
        <fullName evidence="12">Ring finger and WD repeat domain 3</fullName>
    </submittedName>
</protein>
<gene>
    <name evidence="12" type="primary">RFWD3</name>
</gene>
<evidence type="ECO:0000256" key="7">
    <source>
        <dbReference type="ARBA" id="ARBA00022763"/>
    </source>
</evidence>
<evidence type="ECO:0000256" key="3">
    <source>
        <dbReference type="ARBA" id="ARBA00004906"/>
    </source>
</evidence>
<keyword evidence="13" id="KW-1185">Reference proteome</keyword>
<evidence type="ECO:0000259" key="11">
    <source>
        <dbReference type="Pfam" id="PF23419"/>
    </source>
</evidence>
<proteinExistence type="predicted"/>
<dbReference type="EMBL" id="AAPE02023092">
    <property type="status" value="NOT_ANNOTATED_CDS"/>
    <property type="molecule type" value="Genomic_DNA"/>
</dbReference>
<dbReference type="Ensembl" id="ENSMLUT00000001198.2">
    <property type="protein sequence ID" value="ENSMLUP00000001097.2"/>
    <property type="gene ID" value="ENSMLUG00000012786.2"/>
</dbReference>
<dbReference type="GO" id="GO:0036297">
    <property type="term" value="P:interstrand cross-link repair"/>
    <property type="evidence" value="ECO:0007669"/>
    <property type="project" value="InterPro"/>
</dbReference>
<dbReference type="Proteomes" id="UP000001074">
    <property type="component" value="Unassembled WGS sequence"/>
</dbReference>
<dbReference type="GO" id="GO:0004842">
    <property type="term" value="F:ubiquitin-protein transferase activity"/>
    <property type="evidence" value="ECO:0007669"/>
    <property type="project" value="InterPro"/>
</dbReference>
<sequence length="264" mass="28717">MAQEAMEYDVQMQLDHNALGPAPAEGVSSQEGPHLLQPAPAEVVSSQEGPRLLQPAPAEVVSSQGEPHLLQPAPQVSIDLTEEVGEENVENINPGTSEEHRQESDANPTIRVASLHSPHVLPIEPGGCIDFQTESSTRHCLVTYRPDKNHNTLRSVLMEMSYKLDDAGEPVCSCYPVQTFLGGRTCKLLTKNALFQNPEKSGSILVCIGDEASYSALVWDASSGSLLQGLPTDQPVLDICPFEVNHSSHVATLTEKMVQIYKWE</sequence>
<evidence type="ECO:0000256" key="8">
    <source>
        <dbReference type="ARBA" id="ARBA00022786"/>
    </source>
</evidence>
<dbReference type="GO" id="GO:0005737">
    <property type="term" value="C:cytoplasm"/>
    <property type="evidence" value="ECO:0007669"/>
    <property type="project" value="UniProtKB-SubCell"/>
</dbReference>
<evidence type="ECO:0000256" key="10">
    <source>
        <dbReference type="ARBA" id="ARBA00023242"/>
    </source>
</evidence>
<dbReference type="InterPro" id="IPR056527">
    <property type="entry name" value="WD40_RFWD3"/>
</dbReference>
<evidence type="ECO:0000256" key="2">
    <source>
        <dbReference type="ARBA" id="ARBA00004496"/>
    </source>
</evidence>
<keyword evidence="5" id="KW-0808">Transferase</keyword>
<evidence type="ECO:0000256" key="1">
    <source>
        <dbReference type="ARBA" id="ARBA00004123"/>
    </source>
</evidence>
<keyword evidence="9" id="KW-0234">DNA repair</keyword>
<dbReference type="GO" id="GO:0005634">
    <property type="term" value="C:nucleus"/>
    <property type="evidence" value="ECO:0007669"/>
    <property type="project" value="UniProtKB-SubCell"/>
</dbReference>
<keyword evidence="8" id="KW-0833">Ubl conjugation pathway</keyword>
<keyword evidence="10" id="KW-0539">Nucleus</keyword>
<keyword evidence="4" id="KW-0963">Cytoplasm</keyword>
<accession>L7N105</accession>
<organism evidence="12 13">
    <name type="scientific">Myotis lucifugus</name>
    <name type="common">Little brown bat</name>
    <dbReference type="NCBI Taxonomy" id="59463"/>
    <lineage>
        <taxon>Eukaryota</taxon>
        <taxon>Metazoa</taxon>
        <taxon>Chordata</taxon>
        <taxon>Craniata</taxon>
        <taxon>Vertebrata</taxon>
        <taxon>Euteleostomi</taxon>
        <taxon>Mammalia</taxon>
        <taxon>Eutheria</taxon>
        <taxon>Laurasiatheria</taxon>
        <taxon>Chiroptera</taxon>
        <taxon>Yangochiroptera</taxon>
        <taxon>Vespertilionidae</taxon>
        <taxon>Myotis</taxon>
    </lineage>
</organism>
<dbReference type="PANTHER" id="PTHR16047">
    <property type="entry name" value="RFWD3 PROTEIN"/>
    <property type="match status" value="1"/>
</dbReference>
<comment type="subcellular location">
    <subcellularLocation>
        <location evidence="2">Cytoplasm</location>
    </subcellularLocation>
    <subcellularLocation>
        <location evidence="1">Nucleus</location>
    </subcellularLocation>
</comment>
<evidence type="ECO:0000256" key="4">
    <source>
        <dbReference type="ARBA" id="ARBA00022490"/>
    </source>
</evidence>
<keyword evidence="6" id="KW-0677">Repeat</keyword>
<evidence type="ECO:0000256" key="5">
    <source>
        <dbReference type="ARBA" id="ARBA00022679"/>
    </source>
</evidence>
<dbReference type="HOGENOM" id="CLU_1053624_0_0_1"/>
<dbReference type="Pfam" id="PF23419">
    <property type="entry name" value="WD40_RFWD3"/>
    <property type="match status" value="1"/>
</dbReference>
<reference evidence="12" key="3">
    <citation type="submission" date="2025-09" db="UniProtKB">
        <authorList>
            <consortium name="Ensembl"/>
        </authorList>
    </citation>
    <scope>IDENTIFICATION</scope>
</reference>
<evidence type="ECO:0000256" key="9">
    <source>
        <dbReference type="ARBA" id="ARBA00023204"/>
    </source>
</evidence>
<reference evidence="12" key="2">
    <citation type="submission" date="2025-08" db="UniProtKB">
        <authorList>
            <consortium name="Ensembl"/>
        </authorList>
    </citation>
    <scope>IDENTIFICATION</scope>
</reference>
<comment type="pathway">
    <text evidence="3">Protein modification; protein ubiquitination.</text>
</comment>
<dbReference type="EMBL" id="AAPE02023091">
    <property type="status" value="NOT_ANNOTATED_CDS"/>
    <property type="molecule type" value="Genomic_DNA"/>
</dbReference>
<dbReference type="AlphaFoldDB" id="L7N105"/>
<reference evidence="12 13" key="1">
    <citation type="journal article" date="2011" name="Nature">
        <title>A high-resolution map of human evolutionary constraint using 29 mammals.</title>
        <authorList>
            <person name="Lindblad-Toh K."/>
            <person name="Garber M."/>
            <person name="Zuk O."/>
            <person name="Lin M.F."/>
            <person name="Parker B.J."/>
            <person name="Washietl S."/>
            <person name="Kheradpour P."/>
            <person name="Ernst J."/>
            <person name="Jordan G."/>
            <person name="Mauceli E."/>
            <person name="Ward L.D."/>
            <person name="Lowe C.B."/>
            <person name="Holloway A.K."/>
            <person name="Clamp M."/>
            <person name="Gnerre S."/>
            <person name="Alfoldi J."/>
            <person name="Beal K."/>
            <person name="Chang J."/>
            <person name="Clawson H."/>
            <person name="Cuff J."/>
            <person name="Di Palma F."/>
            <person name="Fitzgerald S."/>
            <person name="Flicek P."/>
            <person name="Guttman M."/>
            <person name="Hubisz M.J."/>
            <person name="Jaffe D.B."/>
            <person name="Jungreis I."/>
            <person name="Kent W.J."/>
            <person name="Kostka D."/>
            <person name="Lara M."/>
            <person name="Martins A.L."/>
            <person name="Massingham T."/>
            <person name="Moltke I."/>
            <person name="Raney B.J."/>
            <person name="Rasmussen M.D."/>
            <person name="Robinson J."/>
            <person name="Stark A."/>
            <person name="Vilella A.J."/>
            <person name="Wen J."/>
            <person name="Xie X."/>
            <person name="Zody M.C."/>
            <person name="Baldwin J."/>
            <person name="Bloom T."/>
            <person name="Chin C.W."/>
            <person name="Heiman D."/>
            <person name="Nicol R."/>
            <person name="Nusbaum C."/>
            <person name="Young S."/>
            <person name="Wilkinson J."/>
            <person name="Worley K.C."/>
            <person name="Kovar C.L."/>
            <person name="Muzny D.M."/>
            <person name="Gibbs R.A."/>
            <person name="Cree A."/>
            <person name="Dihn H.H."/>
            <person name="Fowler G."/>
            <person name="Jhangiani S."/>
            <person name="Joshi V."/>
            <person name="Lee S."/>
            <person name="Lewis L.R."/>
            <person name="Nazareth L.V."/>
            <person name="Okwuonu G."/>
            <person name="Santibanez J."/>
            <person name="Warren W.C."/>
            <person name="Mardis E.R."/>
            <person name="Weinstock G.M."/>
            <person name="Wilson R.K."/>
            <person name="Delehaunty K."/>
            <person name="Dooling D."/>
            <person name="Fronik C."/>
            <person name="Fulton L."/>
            <person name="Fulton B."/>
            <person name="Graves T."/>
            <person name="Minx P."/>
            <person name="Sodergren E."/>
            <person name="Birney E."/>
            <person name="Margulies E.H."/>
            <person name="Herrero J."/>
            <person name="Green E.D."/>
            <person name="Haussler D."/>
            <person name="Siepel A."/>
            <person name="Goldman N."/>
            <person name="Pollard K.S."/>
            <person name="Pedersen J.S."/>
            <person name="Lander E.S."/>
            <person name="Kellis M."/>
        </authorList>
    </citation>
    <scope>NUCLEOTIDE SEQUENCE [LARGE SCALE GENOMIC DNA]</scope>
</reference>
<dbReference type="EMBL" id="AAPE02023090">
    <property type="status" value="NOT_ANNOTATED_CDS"/>
    <property type="molecule type" value="Genomic_DNA"/>
</dbReference>